<dbReference type="GO" id="GO:0005975">
    <property type="term" value="P:carbohydrate metabolic process"/>
    <property type="evidence" value="ECO:0007669"/>
    <property type="project" value="InterPro"/>
</dbReference>
<dbReference type="PANTHER" id="PTHR30480:SF13">
    <property type="entry name" value="BETA-HEXOSAMINIDASE"/>
    <property type="match status" value="1"/>
</dbReference>
<feature type="domain" description="Glycoside hydrolase family 3 C-terminal" evidence="10">
    <location>
        <begin position="403"/>
        <end position="554"/>
    </location>
</feature>
<dbReference type="InterPro" id="IPR012338">
    <property type="entry name" value="Beta-lactam/transpept-like"/>
</dbReference>
<reference evidence="11 12" key="1">
    <citation type="submission" date="2018-12" db="EMBL/GenBank/DDBJ databases">
        <title>Complete genome of Nonlabens sp. MJ115.</title>
        <authorList>
            <person name="Choi H.S."/>
            <person name="Jung J."/>
        </authorList>
    </citation>
    <scope>NUCLEOTIDE SEQUENCE [LARGE SCALE GENOMIC DNA]</scope>
    <source>
        <strain evidence="11 12">MJ115</strain>
    </source>
</reference>
<dbReference type="InterPro" id="IPR001466">
    <property type="entry name" value="Beta-lactam-related"/>
</dbReference>
<dbReference type="PROSITE" id="PS00775">
    <property type="entry name" value="GLYCOSYL_HYDROL_F3"/>
    <property type="match status" value="1"/>
</dbReference>
<comment type="catalytic activity">
    <reaction evidence="1">
        <text>Hydrolysis of terminal non-reducing N-acetyl-D-hexosamine residues in N-acetyl-beta-D-hexosaminides.</text>
        <dbReference type="EC" id="3.2.1.52"/>
    </reaction>
</comment>
<protein>
    <recommendedName>
        <fullName evidence="3">beta-N-acetylhexosaminidase</fullName>
        <ecNumber evidence="3">3.2.1.52</ecNumber>
    </recommendedName>
</protein>
<dbReference type="GO" id="GO:0004563">
    <property type="term" value="F:beta-N-acetylhexosaminidase activity"/>
    <property type="evidence" value="ECO:0007669"/>
    <property type="project" value="UniProtKB-EC"/>
</dbReference>
<evidence type="ECO:0000259" key="8">
    <source>
        <dbReference type="Pfam" id="PF00144"/>
    </source>
</evidence>
<dbReference type="SUPFAM" id="SSF56601">
    <property type="entry name" value="beta-lactamase/transpeptidase-like"/>
    <property type="match status" value="1"/>
</dbReference>
<organism evidence="11 12">
    <name type="scientific">Nonlabens ponticola</name>
    <dbReference type="NCBI Taxonomy" id="2496866"/>
    <lineage>
        <taxon>Bacteria</taxon>
        <taxon>Pseudomonadati</taxon>
        <taxon>Bacteroidota</taxon>
        <taxon>Flavobacteriia</taxon>
        <taxon>Flavobacteriales</taxon>
        <taxon>Flavobacteriaceae</taxon>
        <taxon>Nonlabens</taxon>
    </lineage>
</organism>
<sequence length="974" mass="109178">MHRIVLLILGVFAFAKANSQAALARQPLQAIEVQAQQQWVDSVYNSLTQEEKIGQLFMVDLFSNKGTAHINKVRELVKKQKIGGIIFSKGGPMQQAALTNELQAVSKTPMLIAMDAEWGLAMRLDSVHAFPWNMTLGASQTERSSYEVGERIGEHCKRLGVHINFAPDVDINTNPKNPIIGNRSFGEDRGNVTSKAYAFMQGMQSTGTLACAKHFPGHGDTDQDSHKTLPTVKFTAQRIDSVELYPYRKLINNGLASVMVAHLNIPSLESRSGYPTSISKKVVTGMLKEQLDFKGLIFTDALNMKGASNYSEPGAIDLAAFKAGNDVLLISEDIPKSIKLINKAILDGDVTKDRLEHSVKKILMTKYKVGLANYQPIDTVNLVSDLNQEIDEVVHERAMASSITLLKNQDSLLPIKNLETKKIAYVKVGDDDGSMFFKELKRYTQVDQLSGSNATILNRAQQYNTIIIGAHRSNATPWKSYTLKKSELELIKQLAQQNVVILDLFLRPYMLEQLTGIESIEAVLMSYQNSEWSQKISAQMIFGAREIEGRLPVSSGEFKVGAGIDVTSINRLSYGHTPSSVGMNGSMLNKIDSIANLTIEEKGAPGMQIVVARKGKVIFDKNYGHLDYSMNTPVKDDNIYDVASVTKILATLPLVMELEERQVMSLESTIGSLLPKYANTNKDTLTVKQILSHVAQLQAWIPFYRYTLDSITNEPLDNLYAKSRRKDFQTEIADHFYARSIVSDTMLNRIVSSDLREREGYKYSDLPYYMMKDYVESYYSKDLNELTQDHFYQSMGMNHTGYLPLKRFPKIQIAPTENDTLFRRQLVHGYVHDQGAAMQGGIGGHAGLFSTANDVAKIMQMYLQKGTYGGKRYFKEETFDKFNFQYYADDDVRRGVGFDKPSIDGTVGNTCNCLSNKSFGHSGFTGAYTWADPEEELVYVFLANRVHPDASNRYLIKEDIRTKIQQIIYDAIIE</sequence>
<dbReference type="Gene3D" id="3.40.50.1700">
    <property type="entry name" value="Glycoside hydrolase family 3 C-terminal domain"/>
    <property type="match status" value="1"/>
</dbReference>
<feature type="domain" description="Beta-lactamase-related" evidence="8">
    <location>
        <begin position="600"/>
        <end position="954"/>
    </location>
</feature>
<dbReference type="Gene3D" id="3.40.710.10">
    <property type="entry name" value="DD-peptidase/beta-lactamase superfamily"/>
    <property type="match status" value="1"/>
</dbReference>
<keyword evidence="4 6" id="KW-0378">Hydrolase</keyword>
<comment type="similarity">
    <text evidence="2 6">Belongs to the glycosyl hydrolase 3 family.</text>
</comment>
<dbReference type="AlphaFoldDB" id="A0A3S9MZG8"/>
<dbReference type="KEGG" id="noj:EJ995_09810"/>
<evidence type="ECO:0000256" key="1">
    <source>
        <dbReference type="ARBA" id="ARBA00001231"/>
    </source>
</evidence>
<dbReference type="GO" id="GO:0009254">
    <property type="term" value="P:peptidoglycan turnover"/>
    <property type="evidence" value="ECO:0007669"/>
    <property type="project" value="TreeGrafter"/>
</dbReference>
<dbReference type="InterPro" id="IPR002772">
    <property type="entry name" value="Glyco_hydro_3_C"/>
</dbReference>
<dbReference type="EMBL" id="CP034549">
    <property type="protein sequence ID" value="AZQ44524.1"/>
    <property type="molecule type" value="Genomic_DNA"/>
</dbReference>
<dbReference type="Pfam" id="PF01915">
    <property type="entry name" value="Glyco_hydro_3_C"/>
    <property type="match status" value="1"/>
</dbReference>
<proteinExistence type="inferred from homology"/>
<evidence type="ECO:0000256" key="2">
    <source>
        <dbReference type="ARBA" id="ARBA00005336"/>
    </source>
</evidence>
<feature type="chain" id="PRO_5019296280" description="beta-N-acetylhexosaminidase" evidence="7">
    <location>
        <begin position="25"/>
        <end position="974"/>
    </location>
</feature>
<dbReference type="InterPro" id="IPR001764">
    <property type="entry name" value="Glyco_hydro_3_N"/>
</dbReference>
<feature type="signal peptide" evidence="7">
    <location>
        <begin position="1"/>
        <end position="24"/>
    </location>
</feature>
<dbReference type="InterPro" id="IPR019800">
    <property type="entry name" value="Glyco_hydro_3_AS"/>
</dbReference>
<evidence type="ECO:0000256" key="7">
    <source>
        <dbReference type="SAM" id="SignalP"/>
    </source>
</evidence>
<dbReference type="EC" id="3.2.1.52" evidence="3"/>
<dbReference type="RefSeq" id="WP_126448046.1">
    <property type="nucleotide sequence ID" value="NZ_CP034549.1"/>
</dbReference>
<dbReference type="Gene3D" id="3.20.20.300">
    <property type="entry name" value="Glycoside hydrolase, family 3, N-terminal domain"/>
    <property type="match status" value="1"/>
</dbReference>
<name>A0A3S9MZG8_9FLAO</name>
<dbReference type="InterPro" id="IPR036881">
    <property type="entry name" value="Glyco_hydro_3_C_sf"/>
</dbReference>
<dbReference type="Pfam" id="PF00933">
    <property type="entry name" value="Glyco_hydro_3"/>
    <property type="match status" value="1"/>
</dbReference>
<dbReference type="OrthoDB" id="9805821at2"/>
<keyword evidence="12" id="KW-1185">Reference proteome</keyword>
<dbReference type="InterPro" id="IPR050226">
    <property type="entry name" value="NagZ_Beta-hexosaminidase"/>
</dbReference>
<dbReference type="SUPFAM" id="SSF52279">
    <property type="entry name" value="Beta-D-glucan exohydrolase, C-terminal domain"/>
    <property type="match status" value="1"/>
</dbReference>
<evidence type="ECO:0000256" key="3">
    <source>
        <dbReference type="ARBA" id="ARBA00012663"/>
    </source>
</evidence>
<feature type="domain" description="Glycoside hydrolase family 3 N-terminal" evidence="9">
    <location>
        <begin position="50"/>
        <end position="363"/>
    </location>
</feature>
<evidence type="ECO:0000259" key="10">
    <source>
        <dbReference type="Pfam" id="PF01915"/>
    </source>
</evidence>
<evidence type="ECO:0000313" key="12">
    <source>
        <dbReference type="Proteomes" id="UP000279600"/>
    </source>
</evidence>
<evidence type="ECO:0000313" key="11">
    <source>
        <dbReference type="EMBL" id="AZQ44524.1"/>
    </source>
</evidence>
<dbReference type="InterPro" id="IPR017853">
    <property type="entry name" value="GH"/>
</dbReference>
<gene>
    <name evidence="11" type="ORF">EJ995_09810</name>
</gene>
<evidence type="ECO:0000256" key="5">
    <source>
        <dbReference type="ARBA" id="ARBA00023295"/>
    </source>
</evidence>
<dbReference type="Proteomes" id="UP000279600">
    <property type="component" value="Chromosome"/>
</dbReference>
<evidence type="ECO:0000256" key="4">
    <source>
        <dbReference type="ARBA" id="ARBA00022801"/>
    </source>
</evidence>
<dbReference type="InterPro" id="IPR036962">
    <property type="entry name" value="Glyco_hydro_3_N_sf"/>
</dbReference>
<evidence type="ECO:0000259" key="9">
    <source>
        <dbReference type="Pfam" id="PF00933"/>
    </source>
</evidence>
<dbReference type="SUPFAM" id="SSF51445">
    <property type="entry name" value="(Trans)glycosidases"/>
    <property type="match status" value="1"/>
</dbReference>
<dbReference type="Pfam" id="PF00144">
    <property type="entry name" value="Beta-lactamase"/>
    <property type="match status" value="1"/>
</dbReference>
<evidence type="ECO:0000256" key="6">
    <source>
        <dbReference type="RuleBase" id="RU361161"/>
    </source>
</evidence>
<accession>A0A3S9MZG8</accession>
<dbReference type="PANTHER" id="PTHR30480">
    <property type="entry name" value="BETA-HEXOSAMINIDASE-RELATED"/>
    <property type="match status" value="1"/>
</dbReference>
<keyword evidence="5 6" id="KW-0326">Glycosidase</keyword>
<keyword evidence="7" id="KW-0732">Signal</keyword>